<dbReference type="SUPFAM" id="SSF46689">
    <property type="entry name" value="Homeodomain-like"/>
    <property type="match status" value="1"/>
</dbReference>
<evidence type="ECO:0000256" key="2">
    <source>
        <dbReference type="PROSITE-ProRule" id="PRU00108"/>
    </source>
</evidence>
<dbReference type="Pfam" id="PF00046">
    <property type="entry name" value="Homeodomain"/>
    <property type="match status" value="1"/>
</dbReference>
<dbReference type="Gene3D" id="1.10.10.60">
    <property type="entry name" value="Homeodomain-like"/>
    <property type="match status" value="1"/>
</dbReference>
<dbReference type="SMART" id="SM00389">
    <property type="entry name" value="HOX"/>
    <property type="match status" value="1"/>
</dbReference>
<dbReference type="PANTHER" id="PTHR24329:SF543">
    <property type="entry name" value="FI01017P-RELATED"/>
    <property type="match status" value="1"/>
</dbReference>
<dbReference type="AlphaFoldDB" id="A0A3M7Q6G1"/>
<keyword evidence="2 3" id="KW-0539">Nucleus</keyword>
<accession>A0A3M7Q6G1</accession>
<gene>
    <name evidence="6" type="ORF">BpHYR1_032291</name>
</gene>
<dbReference type="GO" id="GO:0000977">
    <property type="term" value="F:RNA polymerase II transcription regulatory region sequence-specific DNA binding"/>
    <property type="evidence" value="ECO:0007669"/>
    <property type="project" value="TreeGrafter"/>
</dbReference>
<sequence>MISSNHFSYHLNQEPKNNKTKQNRRFRTSFEPGQLDTLEKVFEKTHYPDTYIREEIAEQTGLTEDKVQKDVDLSILNNQKTDLSISNLIVNKGSLKYFAIDSTNFTIINNKTDSSATNYETDCTSMDAKSFSTFMNHGPFSSSSQTNPITNSRYENSISVSHDNSYFESNKCFKNNNYSENTYGTQVSQFTQNPFFVKNDEKFCSNNYSQDFFNPYISQSEKRILDKENFVSKNEAFNDLDLNTDTEFDQLDLTLISNQIFDFSSENSNLTNFESDFRFEKDFF</sequence>
<organism evidence="6 7">
    <name type="scientific">Brachionus plicatilis</name>
    <name type="common">Marine rotifer</name>
    <name type="synonym">Brachionus muelleri</name>
    <dbReference type="NCBI Taxonomy" id="10195"/>
    <lineage>
        <taxon>Eukaryota</taxon>
        <taxon>Metazoa</taxon>
        <taxon>Spiralia</taxon>
        <taxon>Gnathifera</taxon>
        <taxon>Rotifera</taxon>
        <taxon>Eurotatoria</taxon>
        <taxon>Monogononta</taxon>
        <taxon>Pseudotrocha</taxon>
        <taxon>Ploima</taxon>
        <taxon>Brachionidae</taxon>
        <taxon>Brachionus</taxon>
    </lineage>
</organism>
<dbReference type="EMBL" id="REGN01007350">
    <property type="protein sequence ID" value="RNA06538.1"/>
    <property type="molecule type" value="Genomic_DNA"/>
</dbReference>
<evidence type="ECO:0000256" key="3">
    <source>
        <dbReference type="RuleBase" id="RU000682"/>
    </source>
</evidence>
<dbReference type="InterPro" id="IPR001356">
    <property type="entry name" value="HD"/>
</dbReference>
<evidence type="ECO:0000259" key="5">
    <source>
        <dbReference type="PROSITE" id="PS50071"/>
    </source>
</evidence>
<feature type="region of interest" description="Disordered" evidence="4">
    <location>
        <begin position="1"/>
        <end position="25"/>
    </location>
</feature>
<dbReference type="OrthoDB" id="6159439at2759"/>
<dbReference type="GO" id="GO:0000981">
    <property type="term" value="F:DNA-binding transcription factor activity, RNA polymerase II-specific"/>
    <property type="evidence" value="ECO:0007669"/>
    <property type="project" value="TreeGrafter"/>
</dbReference>
<evidence type="ECO:0000256" key="1">
    <source>
        <dbReference type="ARBA" id="ARBA00004123"/>
    </source>
</evidence>
<keyword evidence="2 3" id="KW-0238">DNA-binding</keyword>
<dbReference type="PROSITE" id="PS50071">
    <property type="entry name" value="HOMEOBOX_2"/>
    <property type="match status" value="1"/>
</dbReference>
<dbReference type="Proteomes" id="UP000276133">
    <property type="component" value="Unassembled WGS sequence"/>
</dbReference>
<keyword evidence="7" id="KW-1185">Reference proteome</keyword>
<evidence type="ECO:0000313" key="7">
    <source>
        <dbReference type="Proteomes" id="UP000276133"/>
    </source>
</evidence>
<comment type="subcellular location">
    <subcellularLocation>
        <location evidence="1 2 3">Nucleus</location>
    </subcellularLocation>
</comment>
<dbReference type="InterPro" id="IPR050649">
    <property type="entry name" value="Paired_Homeobox_TFs"/>
</dbReference>
<dbReference type="CDD" id="cd00086">
    <property type="entry name" value="homeodomain"/>
    <property type="match status" value="1"/>
</dbReference>
<dbReference type="GO" id="GO:0005634">
    <property type="term" value="C:nucleus"/>
    <property type="evidence" value="ECO:0007669"/>
    <property type="project" value="UniProtKB-SubCell"/>
</dbReference>
<feature type="compositionally biased region" description="Polar residues" evidence="4">
    <location>
        <begin position="1"/>
        <end position="15"/>
    </location>
</feature>
<dbReference type="STRING" id="10195.A0A3M7Q6G1"/>
<reference evidence="6 7" key="1">
    <citation type="journal article" date="2018" name="Sci. Rep.">
        <title>Genomic signatures of local adaptation to the degree of environmental predictability in rotifers.</title>
        <authorList>
            <person name="Franch-Gras L."/>
            <person name="Hahn C."/>
            <person name="Garcia-Roger E.M."/>
            <person name="Carmona M.J."/>
            <person name="Serra M."/>
            <person name="Gomez A."/>
        </authorList>
    </citation>
    <scope>NUCLEOTIDE SEQUENCE [LARGE SCALE GENOMIC DNA]</scope>
    <source>
        <strain evidence="6">HYR1</strain>
    </source>
</reference>
<comment type="caution">
    <text evidence="6">The sequence shown here is derived from an EMBL/GenBank/DDBJ whole genome shotgun (WGS) entry which is preliminary data.</text>
</comment>
<protein>
    <submittedName>
        <fullName evidence="6">Homeobox orthopedia</fullName>
    </submittedName>
</protein>
<keyword evidence="2 3" id="KW-0371">Homeobox</keyword>
<name>A0A3M7Q6G1_BRAPC</name>
<dbReference type="InterPro" id="IPR009057">
    <property type="entry name" value="Homeodomain-like_sf"/>
</dbReference>
<feature type="DNA-binding region" description="Homeobox" evidence="2">
    <location>
        <begin position="23"/>
        <end position="69"/>
    </location>
</feature>
<proteinExistence type="predicted"/>
<evidence type="ECO:0000313" key="6">
    <source>
        <dbReference type="EMBL" id="RNA06538.1"/>
    </source>
</evidence>
<evidence type="ECO:0000256" key="4">
    <source>
        <dbReference type="SAM" id="MobiDB-lite"/>
    </source>
</evidence>
<dbReference type="PANTHER" id="PTHR24329">
    <property type="entry name" value="HOMEOBOX PROTEIN ARISTALESS"/>
    <property type="match status" value="1"/>
</dbReference>
<feature type="domain" description="Homeobox" evidence="5">
    <location>
        <begin position="21"/>
        <end position="68"/>
    </location>
</feature>